<protein>
    <submittedName>
        <fullName evidence="5">Iron complex transport system ATP-binding protein</fullName>
    </submittedName>
</protein>
<gene>
    <name evidence="5" type="ORF">SAMN05443507_10489</name>
</gene>
<reference evidence="6" key="1">
    <citation type="submission" date="2016-11" db="EMBL/GenBank/DDBJ databases">
        <authorList>
            <person name="Varghese N."/>
            <person name="Submissions S."/>
        </authorList>
    </citation>
    <scope>NUCLEOTIDE SEQUENCE [LARGE SCALE GENOMIC DNA]</scope>
    <source>
        <strain evidence="6">USBA-503</strain>
    </source>
</reference>
<dbReference type="SMART" id="SM00382">
    <property type="entry name" value="AAA"/>
    <property type="match status" value="1"/>
</dbReference>
<accession>A0A1M6MJT4</accession>
<evidence type="ECO:0000313" key="5">
    <source>
        <dbReference type="EMBL" id="SHJ83755.1"/>
    </source>
</evidence>
<evidence type="ECO:0000256" key="2">
    <source>
        <dbReference type="ARBA" id="ARBA00022741"/>
    </source>
</evidence>
<keyword evidence="2" id="KW-0547">Nucleotide-binding</keyword>
<dbReference type="Gene3D" id="3.40.50.300">
    <property type="entry name" value="P-loop containing nucleotide triphosphate hydrolases"/>
    <property type="match status" value="1"/>
</dbReference>
<keyword evidence="1" id="KW-0813">Transport</keyword>
<dbReference type="STRING" id="1830138.SAMN05443507_10489"/>
<dbReference type="InterPro" id="IPR027417">
    <property type="entry name" value="P-loop_NTPase"/>
</dbReference>
<dbReference type="OrthoDB" id="9787851at2"/>
<evidence type="ECO:0000256" key="1">
    <source>
        <dbReference type="ARBA" id="ARBA00022448"/>
    </source>
</evidence>
<dbReference type="InterPro" id="IPR003439">
    <property type="entry name" value="ABC_transporter-like_ATP-bd"/>
</dbReference>
<feature type="domain" description="ABC transporter" evidence="4">
    <location>
        <begin position="5"/>
        <end position="247"/>
    </location>
</feature>
<evidence type="ECO:0000313" key="6">
    <source>
        <dbReference type="Proteomes" id="UP000184016"/>
    </source>
</evidence>
<dbReference type="AlphaFoldDB" id="A0A1M6MJT4"/>
<dbReference type="EMBL" id="FRAF01000004">
    <property type="protein sequence ID" value="SHJ83755.1"/>
    <property type="molecule type" value="Genomic_DNA"/>
</dbReference>
<dbReference type="Proteomes" id="UP000184016">
    <property type="component" value="Unassembled WGS sequence"/>
</dbReference>
<dbReference type="PANTHER" id="PTHR42734">
    <property type="entry name" value="METAL TRANSPORT SYSTEM ATP-BINDING PROTEIN TM_0124-RELATED"/>
    <property type="match status" value="1"/>
</dbReference>
<evidence type="ECO:0000256" key="3">
    <source>
        <dbReference type="ARBA" id="ARBA00022840"/>
    </source>
</evidence>
<dbReference type="GO" id="GO:0016887">
    <property type="term" value="F:ATP hydrolysis activity"/>
    <property type="evidence" value="ECO:0007669"/>
    <property type="project" value="InterPro"/>
</dbReference>
<proteinExistence type="predicted"/>
<dbReference type="SUPFAM" id="SSF52540">
    <property type="entry name" value="P-loop containing nucleoside triphosphate hydrolases"/>
    <property type="match status" value="1"/>
</dbReference>
<name>A0A1M6MJT4_9BACL</name>
<keyword evidence="6" id="KW-1185">Reference proteome</keyword>
<dbReference type="Pfam" id="PF00005">
    <property type="entry name" value="ABC_tran"/>
    <property type="match status" value="1"/>
</dbReference>
<organism evidence="5 6">
    <name type="scientific">Alicyclobacillus tolerans</name>
    <dbReference type="NCBI Taxonomy" id="90970"/>
    <lineage>
        <taxon>Bacteria</taxon>
        <taxon>Bacillati</taxon>
        <taxon>Bacillota</taxon>
        <taxon>Bacilli</taxon>
        <taxon>Bacillales</taxon>
        <taxon>Alicyclobacillaceae</taxon>
        <taxon>Alicyclobacillus</taxon>
    </lineage>
</organism>
<dbReference type="InterPro" id="IPR050153">
    <property type="entry name" value="Metal_Ion_Import_ABC"/>
</dbReference>
<dbReference type="PROSITE" id="PS50893">
    <property type="entry name" value="ABC_TRANSPORTER_2"/>
    <property type="match status" value="1"/>
</dbReference>
<sequence length="268" mass="29704">MTHVVRLEQVTVKRQNNLLIDQIDWTVDRDQNWAIVGRNGAGKTTLLKLLTGYIWPSKGSVTVLGETLGKVELSELRKKIGWISAALLSELEQSSASSNVLDVVCSGYFASFGLWKEVPTHIRIQAFDLLEQMGISSLAQRNFSVLSQGQKQGVMLARAWLSNPELLILDEPCAGLDVPAREALLQSLSAISQQKDAPTMLYVTHHIEEILPSFQYIALLDQGKLVAQGLLAEILTGATLSKLWHLSVDVLWRENRPFLIPVPTGQKI</sequence>
<dbReference type="RefSeq" id="WP_072873166.1">
    <property type="nucleotide sequence ID" value="NZ_FRAF01000004.1"/>
</dbReference>
<dbReference type="GO" id="GO:0005524">
    <property type="term" value="F:ATP binding"/>
    <property type="evidence" value="ECO:0007669"/>
    <property type="project" value="UniProtKB-KW"/>
</dbReference>
<keyword evidence="3 5" id="KW-0067">ATP-binding</keyword>
<dbReference type="InterPro" id="IPR003593">
    <property type="entry name" value="AAA+_ATPase"/>
</dbReference>
<evidence type="ECO:0000259" key="4">
    <source>
        <dbReference type="PROSITE" id="PS50893"/>
    </source>
</evidence>